<evidence type="ECO:0000313" key="1">
    <source>
        <dbReference type="EMBL" id="AJI78797.1"/>
    </source>
</evidence>
<accession>A0A0B6EQL2</accession>
<dbReference type="EMBL" id="CP010827">
    <property type="protein sequence ID" value="AJI78797.1"/>
    <property type="molecule type" value="Genomic_DNA"/>
</dbReference>
<sequence>MGRMSAPADNSIRAQFQPEVDEFIDDLTTFATGSYLQDEDKELWEEPFDPAVLPDLKKLLEMFLDALDLLGDDPEGDALVKVVAPFYENLEAFNEKHANAVLEPEEKADIETLVFRAAAATGATDEALNELPELE</sequence>
<dbReference type="KEGG" id="csx:CSING_06320"/>
<gene>
    <name evidence="1" type="ORF">CSING_06320</name>
</gene>
<proteinExistence type="predicted"/>
<reference evidence="1 2" key="1">
    <citation type="journal article" date="2015" name="Genome Announc.">
        <title>Complete Genome Sequence and Annotation of Corynebacterium singulare DSM 44357, Isolated from a Human Semen Specimen.</title>
        <authorList>
            <person name="Merten M."/>
            <person name="Brinkrolf K."/>
            <person name="Albersmeier A."/>
            <person name="Kutter Y."/>
            <person name="Ruckert C."/>
            <person name="Tauch A."/>
        </authorList>
    </citation>
    <scope>NUCLEOTIDE SEQUENCE [LARGE SCALE GENOMIC DNA]</scope>
    <source>
        <strain evidence="1">IBS B52218</strain>
    </source>
</reference>
<name>A0A0B6EQL2_9CORY</name>
<organism evidence="1 2">
    <name type="scientific">Corynebacterium singulare</name>
    <dbReference type="NCBI Taxonomy" id="161899"/>
    <lineage>
        <taxon>Bacteria</taxon>
        <taxon>Bacillati</taxon>
        <taxon>Actinomycetota</taxon>
        <taxon>Actinomycetes</taxon>
        <taxon>Mycobacteriales</taxon>
        <taxon>Corynebacteriaceae</taxon>
        <taxon>Corynebacterium</taxon>
    </lineage>
</organism>
<dbReference type="HOGENOM" id="CLU_124872_0_0_11"/>
<dbReference type="AlphaFoldDB" id="A0A0B6EQL2"/>
<evidence type="ECO:0000313" key="2">
    <source>
        <dbReference type="Proteomes" id="UP000031890"/>
    </source>
</evidence>
<protein>
    <submittedName>
        <fullName evidence="1">Uncharacterized protein</fullName>
    </submittedName>
</protein>
<dbReference type="STRING" id="161899.CSING_06320"/>
<dbReference type="Proteomes" id="UP000031890">
    <property type="component" value="Chromosome"/>
</dbReference>